<sequence>MEEASNGRTSKGKKAVEQEPKNKVNKSNDIEGTQYLTGEWTKKKTTKAKASNAQSSKGEEVEEDNGDLKRTIQDLEDKIRAQNVKIKDNQTRIGKVTMEKDNVEEDITEQKNKETETGRKIDRLDLRKGKLVEKIGNLDLQKEEVVKEKAKLGKGITELKRKEKYTGTQIADLKKKENTLVEEKGALAKELDEKKTMRIDNLEKRTEELAKDNGELKKDNEKLVRKERKTREEKRELKNSYDTLQDKYDGRCCSSCSIC</sequence>
<dbReference type="EnsemblPlants" id="TraesCS7A02G532600.1">
    <property type="protein sequence ID" value="TraesCS7A02G532600.1"/>
    <property type="gene ID" value="TraesCS7A02G532600"/>
</dbReference>
<dbReference type="Proteomes" id="UP000019116">
    <property type="component" value="Chromosome 7A"/>
</dbReference>
<feature type="region of interest" description="Disordered" evidence="1">
    <location>
        <begin position="1"/>
        <end position="68"/>
    </location>
</feature>
<evidence type="ECO:0000256" key="1">
    <source>
        <dbReference type="SAM" id="MobiDB-lite"/>
    </source>
</evidence>
<protein>
    <submittedName>
        <fullName evidence="2">Uncharacterized protein</fullName>
    </submittedName>
</protein>
<gene>
    <name evidence="2" type="primary">LOC123147028</name>
</gene>
<dbReference type="Gramene" id="TraesCS7A03G1294500.1">
    <property type="protein sequence ID" value="TraesCS7A03G1294500.1.CDS"/>
    <property type="gene ID" value="TraesCS7A03G1294500"/>
</dbReference>
<dbReference type="Gramene" id="TraesLDM7A03G04028630.1">
    <property type="protein sequence ID" value="TraesLDM7A03G04028630.1"/>
    <property type="gene ID" value="TraesLDM7A03G04028630"/>
</dbReference>
<dbReference type="AlphaFoldDB" id="A0A3B6RNM4"/>
<accession>A0A3B6RNM4</accession>
<dbReference type="RefSeq" id="XP_044422218.1">
    <property type="nucleotide sequence ID" value="XM_044566283.1"/>
</dbReference>
<dbReference type="GeneID" id="123147028"/>
<dbReference type="SMR" id="A0A3B6RNM4"/>
<dbReference type="Gramene" id="TraesCS7A02G532600.1">
    <property type="protein sequence ID" value="TraesCS7A02G532600.1"/>
    <property type="gene ID" value="TraesCS7A02G532600"/>
</dbReference>
<organism evidence="2">
    <name type="scientific">Triticum aestivum</name>
    <name type="common">Wheat</name>
    <dbReference type="NCBI Taxonomy" id="4565"/>
    <lineage>
        <taxon>Eukaryota</taxon>
        <taxon>Viridiplantae</taxon>
        <taxon>Streptophyta</taxon>
        <taxon>Embryophyta</taxon>
        <taxon>Tracheophyta</taxon>
        <taxon>Spermatophyta</taxon>
        <taxon>Magnoliopsida</taxon>
        <taxon>Liliopsida</taxon>
        <taxon>Poales</taxon>
        <taxon>Poaceae</taxon>
        <taxon>BOP clade</taxon>
        <taxon>Pooideae</taxon>
        <taxon>Triticodae</taxon>
        <taxon>Triticeae</taxon>
        <taxon>Triticinae</taxon>
        <taxon>Triticum</taxon>
    </lineage>
</organism>
<feature type="region of interest" description="Disordered" evidence="1">
    <location>
        <begin position="210"/>
        <end position="237"/>
    </location>
</feature>
<feature type="compositionally biased region" description="Basic and acidic residues" evidence="1">
    <location>
        <begin position="14"/>
        <end position="29"/>
    </location>
</feature>
<dbReference type="Gramene" id="TraesJAG7A03G04007210.1">
    <property type="protein sequence ID" value="TraesJAG7A03G04007210.1"/>
    <property type="gene ID" value="TraesJAG7A03G04007210"/>
</dbReference>
<dbReference type="OMA" id="GEWTKKK"/>
<evidence type="ECO:0000313" key="3">
    <source>
        <dbReference type="Proteomes" id="UP000019116"/>
    </source>
</evidence>
<reference evidence="2" key="1">
    <citation type="submission" date="2018-08" db="EMBL/GenBank/DDBJ databases">
        <authorList>
            <person name="Rossello M."/>
        </authorList>
    </citation>
    <scope>NUCLEOTIDE SEQUENCE [LARGE SCALE GENOMIC DNA]</scope>
    <source>
        <strain evidence="2">cv. Chinese Spring</strain>
    </source>
</reference>
<proteinExistence type="predicted"/>
<dbReference type="OrthoDB" id="10308310at2759"/>
<reference evidence="2" key="2">
    <citation type="submission" date="2018-10" db="UniProtKB">
        <authorList>
            <consortium name="EnsemblPlants"/>
        </authorList>
    </citation>
    <scope>IDENTIFICATION</scope>
</reference>
<keyword evidence="3" id="KW-1185">Reference proteome</keyword>
<name>A0A3B6RNM4_WHEAT</name>
<dbReference type="Gramene" id="TraesNOR7A03G04068930.1">
    <property type="protein sequence ID" value="TraesNOR7A03G04068930.1"/>
    <property type="gene ID" value="TraesNOR7A03G04068930"/>
</dbReference>
<evidence type="ECO:0000313" key="2">
    <source>
        <dbReference type="EnsemblPlants" id="TraesCS7A02G532600.1"/>
    </source>
</evidence>